<keyword evidence="6" id="KW-0732">Signal</keyword>
<dbReference type="PROSITE" id="PS00136">
    <property type="entry name" value="SUBTILASE_ASP"/>
    <property type="match status" value="1"/>
</dbReference>
<dbReference type="InterPro" id="IPR037045">
    <property type="entry name" value="S8pro/Inhibitor_I9_sf"/>
</dbReference>
<dbReference type="EMBL" id="AJ431639">
    <property type="protein sequence ID" value="CAD24291.1"/>
    <property type="molecule type" value="Genomic_DNA"/>
</dbReference>
<name>Q8TGH4_METAN</name>
<protein>
    <submittedName>
        <fullName evidence="8">Subtilisin-like protease PR1G</fullName>
    </submittedName>
</protein>
<evidence type="ECO:0000256" key="5">
    <source>
        <dbReference type="SAM" id="MobiDB-lite"/>
    </source>
</evidence>
<evidence type="ECO:0000256" key="3">
    <source>
        <dbReference type="ARBA" id="ARBA00022801"/>
    </source>
</evidence>
<evidence type="ECO:0000313" key="8">
    <source>
        <dbReference type="EMBL" id="CAD24291.1"/>
    </source>
</evidence>
<dbReference type="AlphaFoldDB" id="Q8TGH4"/>
<dbReference type="GO" id="GO:0004252">
    <property type="term" value="F:serine-type endopeptidase activity"/>
    <property type="evidence" value="ECO:0007669"/>
    <property type="project" value="InterPro"/>
</dbReference>
<evidence type="ECO:0000256" key="2">
    <source>
        <dbReference type="ARBA" id="ARBA00022670"/>
    </source>
</evidence>
<dbReference type="InterPro" id="IPR023827">
    <property type="entry name" value="Peptidase_S8_Asp-AS"/>
</dbReference>
<feature type="compositionally biased region" description="Basic residues" evidence="5">
    <location>
        <begin position="214"/>
        <end position="233"/>
    </location>
</feature>
<dbReference type="SUPFAM" id="SSF52743">
    <property type="entry name" value="Subtilisin-like"/>
    <property type="match status" value="1"/>
</dbReference>
<evidence type="ECO:0000259" key="7">
    <source>
        <dbReference type="Pfam" id="PF05922"/>
    </source>
</evidence>
<comment type="similarity">
    <text evidence="1">Belongs to the peptidase S8 family.</text>
</comment>
<reference evidence="8" key="1">
    <citation type="submission" date="2002-02" db="EMBL/GenBank/DDBJ databases">
        <title>Isolation and characterization of subtilisin-like serine proteases from Metarhizium anisopliae var. anisopliae strain ARSEF 820.</title>
        <authorList>
            <person name="Bagga S."/>
            <person name="St Leger R.J."/>
        </authorList>
    </citation>
    <scope>NUCLEOTIDE SEQUENCE</scope>
    <source>
        <strain evidence="8">ARSEF 820</strain>
    </source>
</reference>
<organism evidence="8">
    <name type="scientific">Metarhizium anisopliae</name>
    <name type="common">Entomophthora anisopliae</name>
    <dbReference type="NCBI Taxonomy" id="5530"/>
    <lineage>
        <taxon>Eukaryota</taxon>
        <taxon>Fungi</taxon>
        <taxon>Dikarya</taxon>
        <taxon>Ascomycota</taxon>
        <taxon>Pezizomycotina</taxon>
        <taxon>Sordariomycetes</taxon>
        <taxon>Hypocreomycetidae</taxon>
        <taxon>Hypocreales</taxon>
        <taxon>Clavicipitaceae</taxon>
        <taxon>Metarhizium</taxon>
    </lineage>
</organism>
<dbReference type="SUPFAM" id="SSF54897">
    <property type="entry name" value="Protease propeptides/inhibitors"/>
    <property type="match status" value="1"/>
</dbReference>
<keyword evidence="3" id="KW-0378">Hydrolase</keyword>
<proteinExistence type="inferred from homology"/>
<evidence type="ECO:0000256" key="6">
    <source>
        <dbReference type="SAM" id="SignalP"/>
    </source>
</evidence>
<dbReference type="GO" id="GO:0006508">
    <property type="term" value="P:proteolysis"/>
    <property type="evidence" value="ECO:0007669"/>
    <property type="project" value="UniProtKB-KW"/>
</dbReference>
<feature type="chain" id="PRO_5004313983" evidence="6">
    <location>
        <begin position="18"/>
        <end position="398"/>
    </location>
</feature>
<feature type="compositionally biased region" description="Basic residues" evidence="5">
    <location>
        <begin position="172"/>
        <end position="193"/>
    </location>
</feature>
<dbReference type="PANTHER" id="PTHR43806:SF58">
    <property type="entry name" value="ALKALINE PROTEASE 1-RELATED"/>
    <property type="match status" value="1"/>
</dbReference>
<evidence type="ECO:0000256" key="1">
    <source>
        <dbReference type="ARBA" id="ARBA00011073"/>
    </source>
</evidence>
<feature type="domain" description="Inhibitor I9" evidence="7">
    <location>
        <begin position="69"/>
        <end position="107"/>
    </location>
</feature>
<dbReference type="InterPro" id="IPR036852">
    <property type="entry name" value="Peptidase_S8/S53_dom_sf"/>
</dbReference>
<dbReference type="VEuPathDB" id="FungiDB:MAN_08835"/>
<feature type="compositionally biased region" description="Low complexity" evidence="5">
    <location>
        <begin position="284"/>
        <end position="296"/>
    </location>
</feature>
<dbReference type="Gene3D" id="3.40.50.200">
    <property type="entry name" value="Peptidase S8/S53 domain"/>
    <property type="match status" value="1"/>
</dbReference>
<evidence type="ECO:0000256" key="4">
    <source>
        <dbReference type="ARBA" id="ARBA00022825"/>
    </source>
</evidence>
<dbReference type="InterPro" id="IPR050131">
    <property type="entry name" value="Peptidase_S8_subtilisin-like"/>
</dbReference>
<accession>Q8TGH4</accession>
<dbReference type="InterPro" id="IPR010259">
    <property type="entry name" value="S8pro/Inhibitor_I9"/>
</dbReference>
<dbReference type="PANTHER" id="PTHR43806">
    <property type="entry name" value="PEPTIDASE S8"/>
    <property type="match status" value="1"/>
</dbReference>
<feature type="compositionally biased region" description="Basic and acidic residues" evidence="5">
    <location>
        <begin position="195"/>
        <end position="213"/>
    </location>
</feature>
<dbReference type="Pfam" id="PF05922">
    <property type="entry name" value="Inhibitor_I9"/>
    <property type="match status" value="1"/>
</dbReference>
<keyword evidence="4" id="KW-0720">Serine protease</keyword>
<feature type="signal peptide" evidence="6">
    <location>
        <begin position="1"/>
        <end position="17"/>
    </location>
</feature>
<dbReference type="Gene3D" id="3.30.70.80">
    <property type="entry name" value="Peptidase S8 propeptide/proteinase inhibitor I9"/>
    <property type="match status" value="1"/>
</dbReference>
<gene>
    <name evidence="8" type="primary">pr1G</name>
</gene>
<keyword evidence="2 8" id="KW-0645">Protease</keyword>
<feature type="region of interest" description="Disordered" evidence="5">
    <location>
        <begin position="171"/>
        <end position="347"/>
    </location>
</feature>
<sequence length="398" mass="45179">MHPTLSLLFSILPLTLASPTRKRSEPAPLIIPRGEAFTLVPDEYIVKLKKGCAKAALDDAMKIMPGDADQVFDSIFKGFTGRLDSSSLDALRDNPDVDYVEQNAYYEAYSVTTQQQAPWGLARLSHRRPGASDYIYDESAGEGTCAYVVDSGLDAAHPEFEGRAHFLGTFCRRPKRQLPPRHARGGHHRRAAGRRGQEDHHLRHQGARHEPGAKVRRRHVRHHRGHRARRPGRRGAPLPQRRRRQPQPGRGLVAGHERGRRGPGPPGLLRGRRRGQRRPEPQPHGRGLRLPGLGALRLHRRLRRQPRPARPRLQLRRRRRRPGPRRRGRVRPRRRRLHHHVGHLHGRPPRCRPGCVLAGPAQGLGFQPVQLPPGECFAKLHFGLALGHQELACPERRW</sequence>
<feature type="compositionally biased region" description="Basic residues" evidence="5">
    <location>
        <begin position="297"/>
        <end position="347"/>
    </location>
</feature>